<organism evidence="2 3">
    <name type="scientific">Eumeta variegata</name>
    <name type="common">Bagworm moth</name>
    <name type="synonym">Eumeta japonica</name>
    <dbReference type="NCBI Taxonomy" id="151549"/>
    <lineage>
        <taxon>Eukaryota</taxon>
        <taxon>Metazoa</taxon>
        <taxon>Ecdysozoa</taxon>
        <taxon>Arthropoda</taxon>
        <taxon>Hexapoda</taxon>
        <taxon>Insecta</taxon>
        <taxon>Pterygota</taxon>
        <taxon>Neoptera</taxon>
        <taxon>Endopterygota</taxon>
        <taxon>Lepidoptera</taxon>
        <taxon>Glossata</taxon>
        <taxon>Ditrysia</taxon>
        <taxon>Tineoidea</taxon>
        <taxon>Psychidae</taxon>
        <taxon>Oiketicinae</taxon>
        <taxon>Eumeta</taxon>
    </lineage>
</organism>
<dbReference type="AlphaFoldDB" id="A0A4C1VYI8"/>
<evidence type="ECO:0000313" key="2">
    <source>
        <dbReference type="EMBL" id="GBP43392.1"/>
    </source>
</evidence>
<evidence type="ECO:0000313" key="3">
    <source>
        <dbReference type="Proteomes" id="UP000299102"/>
    </source>
</evidence>
<protein>
    <submittedName>
        <fullName evidence="2">Uncharacterized protein</fullName>
    </submittedName>
</protein>
<name>A0A4C1VYI8_EUMVA</name>
<dbReference type="Proteomes" id="UP000299102">
    <property type="component" value="Unassembled WGS sequence"/>
</dbReference>
<comment type="caution">
    <text evidence="2">The sequence shown here is derived from an EMBL/GenBank/DDBJ whole genome shotgun (WGS) entry which is preliminary data.</text>
</comment>
<proteinExistence type="predicted"/>
<reference evidence="2 3" key="1">
    <citation type="journal article" date="2019" name="Commun. Biol.">
        <title>The bagworm genome reveals a unique fibroin gene that provides high tensile strength.</title>
        <authorList>
            <person name="Kono N."/>
            <person name="Nakamura H."/>
            <person name="Ohtoshi R."/>
            <person name="Tomita M."/>
            <person name="Numata K."/>
            <person name="Arakawa K."/>
        </authorList>
    </citation>
    <scope>NUCLEOTIDE SEQUENCE [LARGE SCALE GENOMIC DNA]</scope>
</reference>
<feature type="region of interest" description="Disordered" evidence="1">
    <location>
        <begin position="1"/>
        <end position="22"/>
    </location>
</feature>
<accession>A0A4C1VYI8</accession>
<evidence type="ECO:0000256" key="1">
    <source>
        <dbReference type="SAM" id="MobiDB-lite"/>
    </source>
</evidence>
<sequence>MRKLHTIPGHLQPKVAGDAYPTVDHHAAPSLTRGRQWRNSLSRWLRLLCAMWISTEDSGYDTEERQRFYDYDYIMMREPFTLT</sequence>
<keyword evidence="3" id="KW-1185">Reference proteome</keyword>
<dbReference type="EMBL" id="BGZK01000435">
    <property type="protein sequence ID" value="GBP43392.1"/>
    <property type="molecule type" value="Genomic_DNA"/>
</dbReference>
<gene>
    <name evidence="2" type="ORF">EVAR_33920_1</name>
</gene>